<dbReference type="RefSeq" id="WP_379789406.1">
    <property type="nucleotide sequence ID" value="NZ_JBHSHL010000061.1"/>
</dbReference>
<comment type="caution">
    <text evidence="6">The sequence shown here is derived from an EMBL/GenBank/DDBJ whole genome shotgun (WGS) entry which is preliminary data.</text>
</comment>
<dbReference type="CDD" id="cd00880">
    <property type="entry name" value="Era_like"/>
    <property type="match status" value="1"/>
</dbReference>
<dbReference type="Gene3D" id="3.40.50.11420">
    <property type="match status" value="1"/>
</dbReference>
<keyword evidence="7" id="KW-1185">Reference proteome</keyword>
<evidence type="ECO:0000313" key="7">
    <source>
        <dbReference type="Proteomes" id="UP001595916"/>
    </source>
</evidence>
<feature type="domain" description="Hydrogen maturase F dimerization" evidence="4">
    <location>
        <begin position="180"/>
        <end position="276"/>
    </location>
</feature>
<accession>A0ABV9QSW5</accession>
<dbReference type="PANTHER" id="PTHR42714:SF6">
    <property type="entry name" value="TRANSLATION INITIATION FACTOR IF-2"/>
    <property type="match status" value="1"/>
</dbReference>
<organism evidence="6 7">
    <name type="scientific">Filifactor villosus</name>
    <dbReference type="NCBI Taxonomy" id="29374"/>
    <lineage>
        <taxon>Bacteria</taxon>
        <taxon>Bacillati</taxon>
        <taxon>Bacillota</taxon>
        <taxon>Clostridia</taxon>
        <taxon>Peptostreptococcales</taxon>
        <taxon>Filifactoraceae</taxon>
        <taxon>Filifactor</taxon>
    </lineage>
</organism>
<dbReference type="EMBL" id="JBHSHL010000061">
    <property type="protein sequence ID" value="MFC4805731.1"/>
    <property type="molecule type" value="Genomic_DNA"/>
</dbReference>
<protein>
    <submittedName>
        <fullName evidence="6">[FeFe] hydrogenase H-cluster maturation GTPase HydF</fullName>
    </submittedName>
</protein>
<dbReference type="InterPro" id="IPR040644">
    <property type="entry name" value="HydF_tetramer"/>
</dbReference>
<dbReference type="InterPro" id="IPR023873">
    <property type="entry name" value="FeFe-hyd_GTPase_HydF"/>
</dbReference>
<dbReference type="InterPro" id="IPR041606">
    <property type="entry name" value="HydF_dimer"/>
</dbReference>
<evidence type="ECO:0000259" key="3">
    <source>
        <dbReference type="Pfam" id="PF01926"/>
    </source>
</evidence>
<feature type="domain" description="Hydrogen maturase F tetramerization" evidence="5">
    <location>
        <begin position="280"/>
        <end position="390"/>
    </location>
</feature>
<sequence length="395" mass="43805">MQATPNANRIHIALFGKTNSGKSSLMNLLANSEVSITSPVRGTTTDPIQKAVEISPLGACTLIDTAGFDDKSILGKQRMEKTFDVISKTDIAIFLFVDTDFSQEKLWMEHIKSSNIPVIAAINKADLRETPVNELKNLIRTEFSLEAITLSTVTKTGLELLYKELEGTCKTLEKEVSICAHLVKERDHVLLVMPQDIQAPKGRLILPQVQTIRDLLDNRCIITCVTLEEFGPAIENMKKVPDLIITDSQLFAQVHGKKPSSSKLTSFSVLFSRYKGDIDTFVEGAKALDNLHKDSKILIAEACSHKPLQEDIGRVKLPRLLRSKVHPELQIDICSGNDFPKDISGYDLVIHCGACMFNRKHVLSRIKRLKEEGVPITNYGIAIAKLNGILGSIDY</sequence>
<gene>
    <name evidence="6" type="primary">hydF</name>
    <name evidence="6" type="ORF">ACFO4R_11815</name>
</gene>
<reference evidence="7" key="1">
    <citation type="journal article" date="2019" name="Int. J. Syst. Evol. Microbiol.">
        <title>The Global Catalogue of Microorganisms (GCM) 10K type strain sequencing project: providing services to taxonomists for standard genome sequencing and annotation.</title>
        <authorList>
            <consortium name="The Broad Institute Genomics Platform"/>
            <consortium name="The Broad Institute Genome Sequencing Center for Infectious Disease"/>
            <person name="Wu L."/>
            <person name="Ma J."/>
        </authorList>
    </citation>
    <scope>NUCLEOTIDE SEQUENCE [LARGE SCALE GENOMIC DNA]</scope>
    <source>
        <strain evidence="7">CCUG 46385</strain>
    </source>
</reference>
<dbReference type="NCBIfam" id="TIGR03918">
    <property type="entry name" value="GTP_HydF"/>
    <property type="match status" value="1"/>
</dbReference>
<name>A0ABV9QSW5_9FIRM</name>
<evidence type="ECO:0000259" key="4">
    <source>
        <dbReference type="Pfam" id="PF18128"/>
    </source>
</evidence>
<dbReference type="InterPro" id="IPR006073">
    <property type="entry name" value="GTP-bd"/>
</dbReference>
<evidence type="ECO:0000259" key="5">
    <source>
        <dbReference type="Pfam" id="PF18133"/>
    </source>
</evidence>
<dbReference type="Pfam" id="PF18133">
    <property type="entry name" value="HydF_tetramer"/>
    <property type="match status" value="1"/>
</dbReference>
<evidence type="ECO:0000256" key="1">
    <source>
        <dbReference type="ARBA" id="ARBA00022741"/>
    </source>
</evidence>
<dbReference type="InterPro" id="IPR027417">
    <property type="entry name" value="P-loop_NTPase"/>
</dbReference>
<dbReference type="Pfam" id="PF18128">
    <property type="entry name" value="HydF_dimer"/>
    <property type="match status" value="1"/>
</dbReference>
<dbReference type="Pfam" id="PF01926">
    <property type="entry name" value="MMR_HSR1"/>
    <property type="match status" value="1"/>
</dbReference>
<feature type="domain" description="G" evidence="3">
    <location>
        <begin position="11"/>
        <end position="124"/>
    </location>
</feature>
<dbReference type="Gene3D" id="3.40.50.11410">
    <property type="match status" value="1"/>
</dbReference>
<evidence type="ECO:0000256" key="2">
    <source>
        <dbReference type="ARBA" id="ARBA00023134"/>
    </source>
</evidence>
<dbReference type="Proteomes" id="UP001595916">
    <property type="component" value="Unassembled WGS sequence"/>
</dbReference>
<dbReference type="Gene3D" id="3.40.50.300">
    <property type="entry name" value="P-loop containing nucleotide triphosphate hydrolases"/>
    <property type="match status" value="1"/>
</dbReference>
<proteinExistence type="predicted"/>
<keyword evidence="1" id="KW-0547">Nucleotide-binding</keyword>
<dbReference type="SUPFAM" id="SSF52540">
    <property type="entry name" value="P-loop containing nucleoside triphosphate hydrolases"/>
    <property type="match status" value="1"/>
</dbReference>
<evidence type="ECO:0000313" key="6">
    <source>
        <dbReference type="EMBL" id="MFC4805731.1"/>
    </source>
</evidence>
<keyword evidence="2" id="KW-0342">GTP-binding</keyword>
<dbReference type="NCBIfam" id="TIGR00231">
    <property type="entry name" value="small_GTP"/>
    <property type="match status" value="1"/>
</dbReference>
<dbReference type="PANTHER" id="PTHR42714">
    <property type="entry name" value="TRNA MODIFICATION GTPASE GTPBP3"/>
    <property type="match status" value="1"/>
</dbReference>
<dbReference type="InterPro" id="IPR005225">
    <property type="entry name" value="Small_GTP-bd"/>
</dbReference>